<evidence type="ECO:0000313" key="2">
    <source>
        <dbReference type="EMBL" id="CAD7198331.1"/>
    </source>
</evidence>
<dbReference type="AlphaFoldDB" id="A0A7R8Z9A9"/>
<proteinExistence type="predicted"/>
<feature type="compositionally biased region" description="Basic and acidic residues" evidence="1">
    <location>
        <begin position="163"/>
        <end position="173"/>
    </location>
</feature>
<reference evidence="2" key="1">
    <citation type="submission" date="2020-11" db="EMBL/GenBank/DDBJ databases">
        <authorList>
            <person name="Tran Van P."/>
        </authorList>
    </citation>
    <scope>NUCLEOTIDE SEQUENCE</scope>
</reference>
<sequence length="313" mass="35819">MKVDIDIQEDIDIDIKSEPDNYTSCSVKLEHLTDGFLTILENIKIDTNTQEDVVKHIKSEMDDFKPCCVKLERISDSFLTTGNHTQLTRLSVSTITTLVRRSRTKTELRQEVNRKVTPTKRVDRIRGCSAHFPLPSKTFWYFWRRHDDSSTVTLPPLPHIHSHSDDLDRDLSAHRTSPLDVDQGPPRAGTFPRLTDEKHPTGRGRKPLENINCYDIGSCWVEGIRGMSHSHPPSTFIVLCQKQEYVKELNFYVVALGGRDYGSRIGDAWREKYWTFQKDISTSTLNGRSPFGCCPTQSYQLDSYAKLGCLRKG</sequence>
<feature type="region of interest" description="Disordered" evidence="1">
    <location>
        <begin position="163"/>
        <end position="203"/>
    </location>
</feature>
<gene>
    <name evidence="2" type="ORF">TDIB3V08_LOCUS4612</name>
</gene>
<name>A0A7R8Z9A9_TIMDO</name>
<evidence type="ECO:0000256" key="1">
    <source>
        <dbReference type="SAM" id="MobiDB-lite"/>
    </source>
</evidence>
<protein>
    <submittedName>
        <fullName evidence="2">Uncharacterized protein</fullName>
    </submittedName>
</protein>
<dbReference type="EMBL" id="OA566122">
    <property type="protein sequence ID" value="CAD7198331.1"/>
    <property type="molecule type" value="Genomic_DNA"/>
</dbReference>
<accession>A0A7R8Z9A9</accession>
<organism evidence="2">
    <name type="scientific">Timema douglasi</name>
    <name type="common">Walking stick</name>
    <dbReference type="NCBI Taxonomy" id="61478"/>
    <lineage>
        <taxon>Eukaryota</taxon>
        <taxon>Metazoa</taxon>
        <taxon>Ecdysozoa</taxon>
        <taxon>Arthropoda</taxon>
        <taxon>Hexapoda</taxon>
        <taxon>Insecta</taxon>
        <taxon>Pterygota</taxon>
        <taxon>Neoptera</taxon>
        <taxon>Polyneoptera</taxon>
        <taxon>Phasmatodea</taxon>
        <taxon>Timematodea</taxon>
        <taxon>Timematoidea</taxon>
        <taxon>Timematidae</taxon>
        <taxon>Timema</taxon>
    </lineage>
</organism>